<dbReference type="InterPro" id="IPR002151">
    <property type="entry name" value="Kinesin_light"/>
</dbReference>
<evidence type="ECO:0000256" key="5">
    <source>
        <dbReference type="ARBA" id="ARBA00022737"/>
    </source>
</evidence>
<sequence length="148" mass="16238">MKTFIRIGAAAVVLCLIAVPAFPQGPSGKWKTLNQEARSLYRKGQYTRAVVVAKKALQVAEQKAGADHPDVATSLSNLAALHYKQGQYAKAEPLYKRSLAIYEKVLGPDHPNVATILGSIAKLYRATERVAEAEVLEKRVARIRAIER</sequence>
<dbReference type="InterPro" id="IPR019734">
    <property type="entry name" value="TPR_rpt"/>
</dbReference>
<keyword evidence="8" id="KW-0505">Motor protein</keyword>
<reference evidence="10" key="1">
    <citation type="journal article" date="2015" name="Nature">
        <title>Complex archaea that bridge the gap between prokaryotes and eukaryotes.</title>
        <authorList>
            <person name="Spang A."/>
            <person name="Saw J.H."/>
            <person name="Jorgensen S.L."/>
            <person name="Zaremba-Niedzwiedzka K."/>
            <person name="Martijn J."/>
            <person name="Lind A.E."/>
            <person name="van Eijk R."/>
            <person name="Schleper C."/>
            <person name="Guy L."/>
            <person name="Ettema T.J."/>
        </authorList>
    </citation>
    <scope>NUCLEOTIDE SEQUENCE</scope>
</reference>
<organism evidence="10">
    <name type="scientific">marine sediment metagenome</name>
    <dbReference type="NCBI Taxonomy" id="412755"/>
    <lineage>
        <taxon>unclassified sequences</taxon>
        <taxon>metagenomes</taxon>
        <taxon>ecological metagenomes</taxon>
    </lineage>
</organism>
<dbReference type="PROSITE" id="PS50005">
    <property type="entry name" value="TPR"/>
    <property type="match status" value="1"/>
</dbReference>
<dbReference type="GO" id="GO:0005871">
    <property type="term" value="C:kinesin complex"/>
    <property type="evidence" value="ECO:0007669"/>
    <property type="project" value="InterPro"/>
</dbReference>
<keyword evidence="9" id="KW-0206">Cytoskeleton</keyword>
<keyword evidence="3" id="KW-0963">Cytoplasm</keyword>
<evidence type="ECO:0000256" key="7">
    <source>
        <dbReference type="ARBA" id="ARBA00023054"/>
    </source>
</evidence>
<dbReference type="GO" id="GO:0019894">
    <property type="term" value="F:kinesin binding"/>
    <property type="evidence" value="ECO:0007669"/>
    <property type="project" value="TreeGrafter"/>
</dbReference>
<evidence type="ECO:0000256" key="8">
    <source>
        <dbReference type="ARBA" id="ARBA00023175"/>
    </source>
</evidence>
<dbReference type="GO" id="GO:0005874">
    <property type="term" value="C:microtubule"/>
    <property type="evidence" value="ECO:0007669"/>
    <property type="project" value="UniProtKB-KW"/>
</dbReference>
<comment type="similarity">
    <text evidence="2">Belongs to the kinesin light chain family.</text>
</comment>
<evidence type="ECO:0000256" key="2">
    <source>
        <dbReference type="ARBA" id="ARBA00009622"/>
    </source>
</evidence>
<dbReference type="EMBL" id="LAZR01009874">
    <property type="protein sequence ID" value="KKM70124.1"/>
    <property type="molecule type" value="Genomic_DNA"/>
</dbReference>
<dbReference type="Pfam" id="PF13424">
    <property type="entry name" value="TPR_12"/>
    <property type="match status" value="1"/>
</dbReference>
<evidence type="ECO:0000256" key="4">
    <source>
        <dbReference type="ARBA" id="ARBA00022701"/>
    </source>
</evidence>
<keyword evidence="5" id="KW-0677">Repeat</keyword>
<comment type="caution">
    <text evidence="10">The sequence shown here is derived from an EMBL/GenBank/DDBJ whole genome shotgun (WGS) entry which is preliminary data.</text>
</comment>
<gene>
    <name evidence="10" type="ORF">LCGC14_1443890</name>
</gene>
<evidence type="ECO:0000256" key="9">
    <source>
        <dbReference type="ARBA" id="ARBA00023212"/>
    </source>
</evidence>
<proteinExistence type="inferred from homology"/>
<evidence type="ECO:0000256" key="3">
    <source>
        <dbReference type="ARBA" id="ARBA00022490"/>
    </source>
</evidence>
<evidence type="ECO:0000313" key="10">
    <source>
        <dbReference type="EMBL" id="KKM70124.1"/>
    </source>
</evidence>
<dbReference type="SMART" id="SM00028">
    <property type="entry name" value="TPR"/>
    <property type="match status" value="2"/>
</dbReference>
<dbReference type="InterPro" id="IPR011990">
    <property type="entry name" value="TPR-like_helical_dom_sf"/>
</dbReference>
<dbReference type="AlphaFoldDB" id="A0A0F9JJT4"/>
<dbReference type="PANTHER" id="PTHR45783:SF3">
    <property type="entry name" value="KINESIN LIGHT CHAIN"/>
    <property type="match status" value="1"/>
</dbReference>
<keyword evidence="7" id="KW-0175">Coiled coil</keyword>
<name>A0A0F9JJT4_9ZZZZ</name>
<dbReference type="GO" id="GO:0005737">
    <property type="term" value="C:cytoplasm"/>
    <property type="evidence" value="ECO:0007669"/>
    <property type="project" value="TreeGrafter"/>
</dbReference>
<evidence type="ECO:0000256" key="6">
    <source>
        <dbReference type="ARBA" id="ARBA00022803"/>
    </source>
</evidence>
<evidence type="ECO:0000256" key="1">
    <source>
        <dbReference type="ARBA" id="ARBA00004245"/>
    </source>
</evidence>
<dbReference type="PANTHER" id="PTHR45783">
    <property type="entry name" value="KINESIN LIGHT CHAIN"/>
    <property type="match status" value="1"/>
</dbReference>
<keyword evidence="4" id="KW-0493">Microtubule</keyword>
<keyword evidence="6" id="KW-0802">TPR repeat</keyword>
<dbReference type="SUPFAM" id="SSF48452">
    <property type="entry name" value="TPR-like"/>
    <property type="match status" value="1"/>
</dbReference>
<dbReference type="GO" id="GO:0007018">
    <property type="term" value="P:microtubule-based movement"/>
    <property type="evidence" value="ECO:0007669"/>
    <property type="project" value="TreeGrafter"/>
</dbReference>
<comment type="subcellular location">
    <subcellularLocation>
        <location evidence="1">Cytoplasm</location>
        <location evidence="1">Cytoskeleton</location>
    </subcellularLocation>
</comment>
<dbReference type="Gene3D" id="1.25.40.10">
    <property type="entry name" value="Tetratricopeptide repeat domain"/>
    <property type="match status" value="1"/>
</dbReference>
<protein>
    <submittedName>
        <fullName evidence="10">Uncharacterized protein</fullName>
    </submittedName>
</protein>
<accession>A0A0F9JJT4</accession>